<dbReference type="Proteomes" id="UP000010422">
    <property type="component" value="Unassembled WGS sequence"/>
</dbReference>
<dbReference type="EMBL" id="CAKM01000178">
    <property type="protein sequence ID" value="CCJ29355.1"/>
    <property type="molecule type" value="Genomic_DNA"/>
</dbReference>
<dbReference type="AlphaFoldDB" id="L0PCJ9"/>
<protein>
    <submittedName>
        <fullName evidence="1">Uncharacterized protein</fullName>
    </submittedName>
</protein>
<name>L0PCJ9_PNEJI</name>
<sequence>MSESYHFRSRARRKKKCKHGSTTSFWRRINMFRHGPTFMIFTTKRSCFPAFRVTDSIDVTKLRRKKATQKHNMYYELNNNLYSSENDVIYESFFRKNVSSKSLVIINLVVANIFIS</sequence>
<accession>L0PCJ9</accession>
<evidence type="ECO:0000313" key="1">
    <source>
        <dbReference type="EMBL" id="CCJ29355.1"/>
    </source>
</evidence>
<comment type="caution">
    <text evidence="1">The sequence shown here is derived from an EMBL/GenBank/DDBJ whole genome shotgun (WGS) entry which is preliminary data.</text>
</comment>
<gene>
    <name evidence="1" type="ORF">PNEJI1_001919</name>
</gene>
<proteinExistence type="predicted"/>
<reference evidence="1 2" key="1">
    <citation type="journal article" date="2012" name="MBio">
        <title>De novo assembly of the Pneumocystis jirovecii genome from a single bronchoalveolar lavage fluid specimen from a patient.</title>
        <authorList>
            <person name="Cisse O.H."/>
            <person name="Pagni M."/>
            <person name="Hauser P.M."/>
        </authorList>
    </citation>
    <scope>NUCLEOTIDE SEQUENCE [LARGE SCALE GENOMIC DNA]</scope>
    <source>
        <strain evidence="1 2">SE8</strain>
    </source>
</reference>
<organism evidence="2">
    <name type="scientific">Pneumocystis jirovecii</name>
    <name type="common">Human pneumocystis pneumonia agent</name>
    <dbReference type="NCBI Taxonomy" id="42068"/>
    <lineage>
        <taxon>Eukaryota</taxon>
        <taxon>Fungi</taxon>
        <taxon>Dikarya</taxon>
        <taxon>Ascomycota</taxon>
        <taxon>Taphrinomycotina</taxon>
        <taxon>Pneumocystomycetes</taxon>
        <taxon>Pneumocystaceae</taxon>
        <taxon>Pneumocystis</taxon>
    </lineage>
</organism>
<dbReference type="InParanoid" id="L0PCJ9"/>
<evidence type="ECO:0000313" key="2">
    <source>
        <dbReference type="Proteomes" id="UP000010422"/>
    </source>
</evidence>
<dbReference type="VEuPathDB" id="FungiDB:PNEJI1_001919"/>